<evidence type="ECO:0000256" key="3">
    <source>
        <dbReference type="ARBA" id="ARBA00022679"/>
    </source>
</evidence>
<dbReference type="GO" id="GO:0003964">
    <property type="term" value="F:RNA-directed DNA polymerase activity"/>
    <property type="evidence" value="ECO:0007669"/>
    <property type="project" value="UniProtKB-KW"/>
</dbReference>
<feature type="non-terminal residue" evidence="10">
    <location>
        <position position="174"/>
    </location>
</feature>
<dbReference type="InterPro" id="IPR043128">
    <property type="entry name" value="Rev_trsase/Diguanyl_cyclase"/>
</dbReference>
<keyword evidence="8" id="KW-0695">RNA-directed DNA polymerase</keyword>
<feature type="non-terminal residue" evidence="10">
    <location>
        <position position="1"/>
    </location>
</feature>
<dbReference type="AlphaFoldDB" id="A0A7K9DTQ8"/>
<evidence type="ECO:0000256" key="1">
    <source>
        <dbReference type="ARBA" id="ARBA00010879"/>
    </source>
</evidence>
<accession>A0A7K9DTQ8</accession>
<dbReference type="GO" id="GO:0035613">
    <property type="term" value="F:RNA stem-loop binding"/>
    <property type="evidence" value="ECO:0007669"/>
    <property type="project" value="TreeGrafter"/>
</dbReference>
<keyword evidence="4" id="KW-0548">Nucleotidyltransferase</keyword>
<dbReference type="Gene3D" id="3.30.70.270">
    <property type="match status" value="2"/>
</dbReference>
<evidence type="ECO:0000259" key="9">
    <source>
        <dbReference type="PROSITE" id="PS50878"/>
    </source>
</evidence>
<evidence type="ECO:0000313" key="10">
    <source>
        <dbReference type="EMBL" id="NXG68121.1"/>
    </source>
</evidence>
<dbReference type="PROSITE" id="PS50878">
    <property type="entry name" value="RT_POL"/>
    <property type="match status" value="1"/>
</dbReference>
<evidence type="ECO:0000256" key="7">
    <source>
        <dbReference type="ARBA" id="ARBA00022801"/>
    </source>
</evidence>
<protein>
    <recommendedName>
        <fullName evidence="2">ribonuclease H</fullName>
        <ecNumber evidence="2">3.1.26.4</ecNumber>
    </recommendedName>
</protein>
<keyword evidence="5" id="KW-0540">Nuclease</keyword>
<reference evidence="10 11" key="1">
    <citation type="submission" date="2019-09" db="EMBL/GenBank/DDBJ databases">
        <title>Bird 10,000 Genomes (B10K) Project - Family phase.</title>
        <authorList>
            <person name="Zhang G."/>
        </authorList>
    </citation>
    <scope>NUCLEOTIDE SEQUENCE [LARGE SCALE GENOMIC DNA]</scope>
    <source>
        <strain evidence="10">B10K-DU-001-21</strain>
        <tissue evidence="10">Muscle</tissue>
    </source>
</reference>
<evidence type="ECO:0000256" key="6">
    <source>
        <dbReference type="ARBA" id="ARBA00022759"/>
    </source>
</evidence>
<keyword evidence="7" id="KW-0378">Hydrolase</keyword>
<dbReference type="PANTHER" id="PTHR41694:SF3">
    <property type="entry name" value="RNA-DIRECTED DNA POLYMERASE-RELATED"/>
    <property type="match status" value="1"/>
</dbReference>
<evidence type="ECO:0000256" key="2">
    <source>
        <dbReference type="ARBA" id="ARBA00012180"/>
    </source>
</evidence>
<keyword evidence="3" id="KW-0808">Transferase</keyword>
<dbReference type="InterPro" id="IPR043502">
    <property type="entry name" value="DNA/RNA_pol_sf"/>
</dbReference>
<sequence>SPTMCQWFVARALSPVRLRFSQVLLCHYMDDILIAAATNKELKADTETAFQTINKHGLMMAPEKKVQRMSPWKYLGWKILDQTVSPQLVRLGVDVKTLNDLQKVLGAVNWVRPLLGISNEDLHPLFNLLKGDPALNSPQRLTAEAKKALQYVAQAIGQRQANRINLTLPLMLCI</sequence>
<dbReference type="GO" id="GO:0004523">
    <property type="term" value="F:RNA-DNA hybrid ribonuclease activity"/>
    <property type="evidence" value="ECO:0007669"/>
    <property type="project" value="UniProtKB-EC"/>
</dbReference>
<dbReference type="Proteomes" id="UP000578343">
    <property type="component" value="Unassembled WGS sequence"/>
</dbReference>
<name>A0A7K9DTQ8_BARMA</name>
<dbReference type="PANTHER" id="PTHR41694">
    <property type="entry name" value="ENDOGENOUS RETROVIRUS GROUP K MEMBER POL PROTEIN"/>
    <property type="match status" value="1"/>
</dbReference>
<comment type="caution">
    <text evidence="10">The sequence shown here is derived from an EMBL/GenBank/DDBJ whole genome shotgun (WGS) entry which is preliminary data.</text>
</comment>
<keyword evidence="11" id="KW-1185">Reference proteome</keyword>
<keyword evidence="6" id="KW-0255">Endonuclease</keyword>
<evidence type="ECO:0000256" key="8">
    <source>
        <dbReference type="ARBA" id="ARBA00022918"/>
    </source>
</evidence>
<dbReference type="EC" id="3.1.26.4" evidence="2"/>
<feature type="domain" description="Reverse transcriptase" evidence="9">
    <location>
        <begin position="1"/>
        <end position="79"/>
    </location>
</feature>
<proteinExistence type="inferred from homology"/>
<organism evidence="10 11">
    <name type="scientific">Baryphthengus martii</name>
    <name type="common">Rufous motmot</name>
    <dbReference type="NCBI Taxonomy" id="176943"/>
    <lineage>
        <taxon>Eukaryota</taxon>
        <taxon>Metazoa</taxon>
        <taxon>Chordata</taxon>
        <taxon>Craniata</taxon>
        <taxon>Vertebrata</taxon>
        <taxon>Euteleostomi</taxon>
        <taxon>Archelosauria</taxon>
        <taxon>Archosauria</taxon>
        <taxon>Dinosauria</taxon>
        <taxon>Saurischia</taxon>
        <taxon>Theropoda</taxon>
        <taxon>Coelurosauria</taxon>
        <taxon>Aves</taxon>
        <taxon>Neognathae</taxon>
        <taxon>Neoaves</taxon>
        <taxon>Telluraves</taxon>
        <taxon>Coraciimorphae</taxon>
        <taxon>Coraciiformes</taxon>
        <taxon>Momotidae</taxon>
        <taxon>Baryphthengus</taxon>
    </lineage>
</organism>
<dbReference type="InterPro" id="IPR000477">
    <property type="entry name" value="RT_dom"/>
</dbReference>
<dbReference type="Pfam" id="PF00078">
    <property type="entry name" value="RVT_1"/>
    <property type="match status" value="1"/>
</dbReference>
<dbReference type="OrthoDB" id="9395730at2759"/>
<dbReference type="SUPFAM" id="SSF56672">
    <property type="entry name" value="DNA/RNA polymerases"/>
    <property type="match status" value="1"/>
</dbReference>
<comment type="similarity">
    <text evidence="1">Belongs to the beta type-B retroviral polymerase family. HERV class-II K(HML-2) pol subfamily.</text>
</comment>
<dbReference type="Pfam" id="PF06817">
    <property type="entry name" value="RVT_thumb"/>
    <property type="match status" value="1"/>
</dbReference>
<dbReference type="InterPro" id="IPR010661">
    <property type="entry name" value="RVT_thumb"/>
</dbReference>
<evidence type="ECO:0000256" key="4">
    <source>
        <dbReference type="ARBA" id="ARBA00022695"/>
    </source>
</evidence>
<evidence type="ECO:0000313" key="11">
    <source>
        <dbReference type="Proteomes" id="UP000578343"/>
    </source>
</evidence>
<dbReference type="EMBL" id="VWZK01000388">
    <property type="protein sequence ID" value="NXG68121.1"/>
    <property type="molecule type" value="Genomic_DNA"/>
</dbReference>
<gene>
    <name evidence="10" type="primary">Ervk18_0</name>
    <name evidence="10" type="ORF">BARMAR_R01375</name>
</gene>
<evidence type="ECO:0000256" key="5">
    <source>
        <dbReference type="ARBA" id="ARBA00022722"/>
    </source>
</evidence>